<organism evidence="9">
    <name type="scientific">Caenorhabditis remanei</name>
    <name type="common">Caenorhabditis vulgaris</name>
    <dbReference type="NCBI Taxonomy" id="31234"/>
    <lineage>
        <taxon>Eukaryota</taxon>
        <taxon>Metazoa</taxon>
        <taxon>Ecdysozoa</taxon>
        <taxon>Nematoda</taxon>
        <taxon>Chromadorea</taxon>
        <taxon>Rhabditida</taxon>
        <taxon>Rhabditina</taxon>
        <taxon>Rhabditomorpha</taxon>
        <taxon>Rhabditoidea</taxon>
        <taxon>Rhabditidae</taxon>
        <taxon>Peloderinae</taxon>
        <taxon>Caenorhabditis</taxon>
    </lineage>
</organism>
<sequence>MASDDFVKTARKALVSYSVSIQNYTEDDCQIAFHATTNSFMQTIRLVHIFFCTLGAISSSLFIYVLLNSSSRNLHRNLRISLASLAFAALIACLQLDFIAFYHLALTLTADNACDSMYEARKCAILRFPVVLSIYSTLCGIIVLAIERTIATLKYRTYEVCFRNMWFSKEYCFQANGSRAVGLALIAGQWLVCIVVAIFSVLLRSDPGYVHYCTAYISHPRTSVFSLCFMSALEVITLVYFVLLLQSNQRRQVNEFVNKAMHSLSERYQLQENVRIMKILIPSITVHAILGFVGLGSMLVFAIMYRTADERLIVGFAPFSEVVLLVIPVYAVVFPIVAVFQNKQLRLASRRALPFLFNPESQESSEMLPDPPPSHTMITSRPSRQLEKESDTHFDLLNEMWKKG</sequence>
<dbReference type="GO" id="GO:0004930">
    <property type="term" value="F:G protein-coupled receptor activity"/>
    <property type="evidence" value="ECO:0007669"/>
    <property type="project" value="InterPro"/>
</dbReference>
<dbReference type="PRINTS" id="PR00237">
    <property type="entry name" value="GPCRRHODOPSN"/>
</dbReference>
<dbReference type="InParanoid" id="E3LQ98"/>
<accession>E3LQ98</accession>
<dbReference type="OrthoDB" id="5794765at2759"/>
<dbReference type="Gene3D" id="1.20.1070.10">
    <property type="entry name" value="Rhodopsin 7-helix transmembrane proteins"/>
    <property type="match status" value="1"/>
</dbReference>
<evidence type="ECO:0000256" key="6">
    <source>
        <dbReference type="SAM" id="Phobius"/>
    </source>
</evidence>
<reference evidence="8" key="1">
    <citation type="submission" date="2007-07" db="EMBL/GenBank/DDBJ databases">
        <title>PCAP assembly of the Caenorhabditis remanei genome.</title>
        <authorList>
            <consortium name="The Caenorhabditis remanei Sequencing Consortium"/>
            <person name="Wilson R.K."/>
        </authorList>
    </citation>
    <scope>NUCLEOTIDE SEQUENCE [LARGE SCALE GENOMIC DNA]</scope>
    <source>
        <strain evidence="8">PB4641</strain>
    </source>
</reference>
<dbReference type="InterPro" id="IPR053286">
    <property type="entry name" value="Nematode_rcpt-like_srab"/>
</dbReference>
<dbReference type="OMA" id="NVRIMRI"/>
<dbReference type="EMBL" id="DS268413">
    <property type="protein sequence ID" value="EFP07664.1"/>
    <property type="molecule type" value="Genomic_DNA"/>
</dbReference>
<evidence type="ECO:0000256" key="1">
    <source>
        <dbReference type="ARBA" id="ARBA00004141"/>
    </source>
</evidence>
<keyword evidence="3 6" id="KW-1133">Transmembrane helix</keyword>
<name>E3LQ98_CAERE</name>
<protein>
    <submittedName>
        <fullName evidence="8">CRE-SRAB-14 protein</fullName>
    </submittedName>
</protein>
<feature type="transmembrane region" description="Helical" evidence="6">
    <location>
        <begin position="46"/>
        <end position="67"/>
    </location>
</feature>
<dbReference type="PANTHER" id="PTHR46561:SF11">
    <property type="entry name" value="SERPENTINE RECEPTOR CLASS ALPHA_BETA-14"/>
    <property type="match status" value="1"/>
</dbReference>
<feature type="transmembrane region" description="Helical" evidence="6">
    <location>
        <begin position="79"/>
        <end position="104"/>
    </location>
</feature>
<dbReference type="PANTHER" id="PTHR46561">
    <property type="entry name" value="SERPENTINE RECEPTOR, CLASS AB (CLASS A-LIKE)-RELATED"/>
    <property type="match status" value="1"/>
</dbReference>
<dbReference type="PROSITE" id="PS50262">
    <property type="entry name" value="G_PROTEIN_RECEP_F1_2"/>
    <property type="match status" value="1"/>
</dbReference>
<proteinExistence type="predicted"/>
<keyword evidence="4 6" id="KW-0472">Membrane</keyword>
<feature type="transmembrane region" description="Helical" evidence="6">
    <location>
        <begin position="279"/>
        <end position="304"/>
    </location>
</feature>
<dbReference type="GO" id="GO:0016020">
    <property type="term" value="C:membrane"/>
    <property type="evidence" value="ECO:0007669"/>
    <property type="project" value="UniProtKB-SubCell"/>
</dbReference>
<dbReference type="InterPro" id="IPR000276">
    <property type="entry name" value="GPCR_Rhodpsn"/>
</dbReference>
<evidence type="ECO:0000256" key="5">
    <source>
        <dbReference type="SAM" id="MobiDB-lite"/>
    </source>
</evidence>
<evidence type="ECO:0000313" key="9">
    <source>
        <dbReference type="Proteomes" id="UP000008281"/>
    </source>
</evidence>
<dbReference type="Proteomes" id="UP000008281">
    <property type="component" value="Unassembled WGS sequence"/>
</dbReference>
<feature type="transmembrane region" description="Helical" evidence="6">
    <location>
        <begin position="180"/>
        <end position="203"/>
    </location>
</feature>
<keyword evidence="2 6" id="KW-0812">Transmembrane</keyword>
<evidence type="ECO:0000256" key="3">
    <source>
        <dbReference type="ARBA" id="ARBA00022989"/>
    </source>
</evidence>
<feature type="transmembrane region" description="Helical" evidence="6">
    <location>
        <begin position="223"/>
        <end position="245"/>
    </location>
</feature>
<feature type="transmembrane region" description="Helical" evidence="6">
    <location>
        <begin position="124"/>
        <end position="146"/>
    </location>
</feature>
<dbReference type="InterPro" id="IPR019408">
    <property type="entry name" value="7TM_GPCR_serpentine_rcpt_Srab"/>
</dbReference>
<gene>
    <name evidence="8" type="primary">Cre-srab-14</name>
    <name evidence="8" type="ORF">CRE_26117</name>
</gene>
<feature type="domain" description="G-protein coupled receptors family 1 profile" evidence="7">
    <location>
        <begin position="58"/>
        <end position="338"/>
    </location>
</feature>
<evidence type="ECO:0000313" key="8">
    <source>
        <dbReference type="EMBL" id="EFP07664.1"/>
    </source>
</evidence>
<dbReference type="Pfam" id="PF10292">
    <property type="entry name" value="7TM_GPCR_Srab"/>
    <property type="match status" value="1"/>
</dbReference>
<dbReference type="AlphaFoldDB" id="E3LQ98"/>
<keyword evidence="9" id="KW-1185">Reference proteome</keyword>
<dbReference type="SUPFAM" id="SSF81321">
    <property type="entry name" value="Family A G protein-coupled receptor-like"/>
    <property type="match status" value="1"/>
</dbReference>
<dbReference type="HOGENOM" id="CLU_065871_0_0_1"/>
<evidence type="ECO:0000256" key="2">
    <source>
        <dbReference type="ARBA" id="ARBA00022692"/>
    </source>
</evidence>
<dbReference type="CDD" id="cd00637">
    <property type="entry name" value="7tm_classA_rhodopsin-like"/>
    <property type="match status" value="1"/>
</dbReference>
<dbReference type="eggNOG" id="ENOG502T0W0">
    <property type="taxonomic scope" value="Eukaryota"/>
</dbReference>
<feature type="region of interest" description="Disordered" evidence="5">
    <location>
        <begin position="362"/>
        <end position="390"/>
    </location>
</feature>
<evidence type="ECO:0000259" key="7">
    <source>
        <dbReference type="PROSITE" id="PS50262"/>
    </source>
</evidence>
<comment type="subcellular location">
    <subcellularLocation>
        <location evidence="1">Membrane</location>
        <topology evidence="1">Multi-pass membrane protein</topology>
    </subcellularLocation>
</comment>
<dbReference type="InterPro" id="IPR017452">
    <property type="entry name" value="GPCR_Rhodpsn_7TM"/>
</dbReference>
<feature type="transmembrane region" description="Helical" evidence="6">
    <location>
        <begin position="316"/>
        <end position="340"/>
    </location>
</feature>
<evidence type="ECO:0000256" key="4">
    <source>
        <dbReference type="ARBA" id="ARBA00023136"/>
    </source>
</evidence>